<gene>
    <name evidence="1" type="ORF">V5E97_07365</name>
</gene>
<dbReference type="EMBL" id="CP155447">
    <property type="protein sequence ID" value="XBH05840.1"/>
    <property type="molecule type" value="Genomic_DNA"/>
</dbReference>
<protein>
    <submittedName>
        <fullName evidence="1">Uncharacterized protein</fullName>
    </submittedName>
</protein>
<organism evidence="1">
    <name type="scientific">Singulisphaera sp. Ch08</name>
    <dbReference type="NCBI Taxonomy" id="3120278"/>
    <lineage>
        <taxon>Bacteria</taxon>
        <taxon>Pseudomonadati</taxon>
        <taxon>Planctomycetota</taxon>
        <taxon>Planctomycetia</taxon>
        <taxon>Isosphaerales</taxon>
        <taxon>Isosphaeraceae</taxon>
        <taxon>Singulisphaera</taxon>
    </lineage>
</organism>
<dbReference type="AlphaFoldDB" id="A0AAU7CLC5"/>
<dbReference type="RefSeq" id="WP_406698691.1">
    <property type="nucleotide sequence ID" value="NZ_CP155447.1"/>
</dbReference>
<reference evidence="1" key="1">
    <citation type="submission" date="2024-05" db="EMBL/GenBank/DDBJ databases">
        <title>Planctomycetes of the genus Singulisphaera possess chitinolytic capabilities.</title>
        <authorList>
            <person name="Ivanova A."/>
        </authorList>
    </citation>
    <scope>NUCLEOTIDE SEQUENCE</scope>
    <source>
        <strain evidence="1">Ch08T</strain>
    </source>
</reference>
<name>A0AAU7CLC5_9BACT</name>
<proteinExistence type="predicted"/>
<accession>A0AAU7CLC5</accession>
<evidence type="ECO:0000313" key="1">
    <source>
        <dbReference type="EMBL" id="XBH05840.1"/>
    </source>
</evidence>
<sequence length="146" mass="15360">MSPKREMRPQVEMMDSRVLLSGFQPVQRKFVDLTGPLMRHDAWSAPKSTGRSAYVYNFQGSGGLAAMGAVETSGSVTDTVRAGTHSYRGNLTLANNQGSVRITIRASSYKINGGTGVFKGATGIGGVAFGTRSNGELAGLALNADM</sequence>